<evidence type="ECO:0000313" key="9">
    <source>
        <dbReference type="Proteomes" id="UP001268089"/>
    </source>
</evidence>
<evidence type="ECO:0000256" key="5">
    <source>
        <dbReference type="ARBA" id="ARBA00023136"/>
    </source>
</evidence>
<dbReference type="PANTHER" id="PTHR30619">
    <property type="entry name" value="DNA INTERNALIZATION/COMPETENCE PROTEIN COMEC/REC2"/>
    <property type="match status" value="1"/>
</dbReference>
<evidence type="ECO:0000256" key="1">
    <source>
        <dbReference type="ARBA" id="ARBA00004651"/>
    </source>
</evidence>
<dbReference type="Pfam" id="PF03772">
    <property type="entry name" value="Competence"/>
    <property type="match status" value="1"/>
</dbReference>
<feature type="transmembrane region" description="Helical" evidence="6">
    <location>
        <begin position="479"/>
        <end position="498"/>
    </location>
</feature>
<dbReference type="RefSeq" id="WP_310338231.1">
    <property type="nucleotide sequence ID" value="NZ_JAVDXO010000001.1"/>
</dbReference>
<feature type="transmembrane region" description="Helical" evidence="6">
    <location>
        <begin position="448"/>
        <end position="472"/>
    </location>
</feature>
<dbReference type="SUPFAM" id="SSF56281">
    <property type="entry name" value="Metallo-hydrolase/oxidoreductase"/>
    <property type="match status" value="1"/>
</dbReference>
<keyword evidence="3 6" id="KW-0812">Transmembrane</keyword>
<evidence type="ECO:0000256" key="4">
    <source>
        <dbReference type="ARBA" id="ARBA00022989"/>
    </source>
</evidence>
<feature type="transmembrane region" description="Helical" evidence="6">
    <location>
        <begin position="308"/>
        <end position="331"/>
    </location>
</feature>
<dbReference type="Proteomes" id="UP001268089">
    <property type="component" value="Unassembled WGS sequence"/>
</dbReference>
<evidence type="ECO:0000256" key="2">
    <source>
        <dbReference type="ARBA" id="ARBA00022475"/>
    </source>
</evidence>
<reference evidence="8 9" key="1">
    <citation type="submission" date="2023-07" db="EMBL/GenBank/DDBJ databases">
        <title>Sorghum-associated microbial communities from plants grown in Nebraska, USA.</title>
        <authorList>
            <person name="Schachtman D."/>
        </authorList>
    </citation>
    <scope>NUCLEOTIDE SEQUENCE [LARGE SCALE GENOMIC DNA]</scope>
    <source>
        <strain evidence="8 9">BE308</strain>
    </source>
</reference>
<keyword evidence="4 6" id="KW-1133">Transmembrane helix</keyword>
<dbReference type="Gene3D" id="3.60.15.10">
    <property type="entry name" value="Ribonuclease Z/Hydroxyacylglutathione hydrolase-like"/>
    <property type="match status" value="1"/>
</dbReference>
<evidence type="ECO:0000259" key="7">
    <source>
        <dbReference type="SMART" id="SM00849"/>
    </source>
</evidence>
<keyword evidence="2" id="KW-1003">Cell membrane</keyword>
<dbReference type="Pfam" id="PF00753">
    <property type="entry name" value="Lactamase_B"/>
    <property type="match status" value="1"/>
</dbReference>
<dbReference type="InterPro" id="IPR025405">
    <property type="entry name" value="DUF4131"/>
</dbReference>
<gene>
    <name evidence="8" type="ORF">J2X15_000054</name>
</gene>
<feature type="transmembrane region" description="Helical" evidence="6">
    <location>
        <begin position="62"/>
        <end position="83"/>
    </location>
</feature>
<proteinExistence type="predicted"/>
<dbReference type="PANTHER" id="PTHR30619:SF1">
    <property type="entry name" value="RECOMBINATION PROTEIN 2"/>
    <property type="match status" value="1"/>
</dbReference>
<feature type="transmembrane region" description="Helical" evidence="6">
    <location>
        <begin position="362"/>
        <end position="380"/>
    </location>
</feature>
<feature type="transmembrane region" description="Helical" evidence="6">
    <location>
        <begin position="504"/>
        <end position="525"/>
    </location>
</feature>
<dbReference type="InterPro" id="IPR004477">
    <property type="entry name" value="ComEC_N"/>
</dbReference>
<comment type="subcellular location">
    <subcellularLocation>
        <location evidence="1">Cell membrane</location>
        <topology evidence="1">Multi-pass membrane protein</topology>
    </subcellularLocation>
</comment>
<evidence type="ECO:0000313" key="8">
    <source>
        <dbReference type="EMBL" id="MDR7304788.1"/>
    </source>
</evidence>
<organism evidence="8 9">
    <name type="scientific">Rhodoferax saidenbachensis</name>
    <dbReference type="NCBI Taxonomy" id="1484693"/>
    <lineage>
        <taxon>Bacteria</taxon>
        <taxon>Pseudomonadati</taxon>
        <taxon>Pseudomonadota</taxon>
        <taxon>Betaproteobacteria</taxon>
        <taxon>Burkholderiales</taxon>
        <taxon>Comamonadaceae</taxon>
        <taxon>Rhodoferax</taxon>
    </lineage>
</organism>
<evidence type="ECO:0000256" key="3">
    <source>
        <dbReference type="ARBA" id="ARBA00022692"/>
    </source>
</evidence>
<accession>A0ABU1ZHB4</accession>
<comment type="caution">
    <text evidence="8">The sequence shown here is derived from an EMBL/GenBank/DDBJ whole genome shotgun (WGS) entry which is preliminary data.</text>
</comment>
<evidence type="ECO:0000256" key="6">
    <source>
        <dbReference type="SAM" id="Phobius"/>
    </source>
</evidence>
<dbReference type="InterPro" id="IPR035681">
    <property type="entry name" value="ComA-like_MBL"/>
</dbReference>
<feature type="transmembrane region" description="Helical" evidence="6">
    <location>
        <begin position="278"/>
        <end position="301"/>
    </location>
</feature>
<dbReference type="InterPro" id="IPR052159">
    <property type="entry name" value="Competence_DNA_uptake"/>
</dbReference>
<feature type="transmembrane region" description="Helical" evidence="6">
    <location>
        <begin position="532"/>
        <end position="551"/>
    </location>
</feature>
<dbReference type="SMART" id="SM00849">
    <property type="entry name" value="Lactamase_B"/>
    <property type="match status" value="1"/>
</dbReference>
<dbReference type="Pfam" id="PF13567">
    <property type="entry name" value="DUF4131"/>
    <property type="match status" value="1"/>
</dbReference>
<sequence>MFSAATLTSAWPRTVFAALLGVVLGTAVQLQQPVLWPAWVYIGFGLLAPVAYALAAPKRIAMAVTTAVVVLAGMALGVGSTGLRAVVFASQSLAPTLEGRDLRITGVVTDMPQRSEAGLRFRVAVEQALLDGQAVEVPARMDVGWYAGGYALAGEQIGLQRVPAEVQAGERWQLTLRPKAPHGGINPHGFDFELWLWEQGVQATAYVRAGDKDVPPQRLGQTWRAPVALARQALRDRILASVPDKRAAGLMAALVVGDQAAVDRSDWDVFRATGVSHLVSISGLHITMFAWGAAWLTGWLWRRSRRLCLALPAPSAALLGGVLLACAYAVFAGWGVPAQRTCLMLATVALLRLSGARWPWPLVWMLACAAVVALDPWALLQPGFWLSFVAVGVLFATDSGAARAEDTGAGGSKHGQSSAGLPQGRFAPLGGSALRAARSVGAMFREQWVITLALAPLTLLLFGQLSVVGLVANLLAIPWVTLVVTPLALLGALLPGVWDVASWAVALLWQWLAWLAVLPGAALVLPLPPLGLGLGAVVGGLLLVLPAPWHVRALGVPLVLLTLLWRPALPAAGQFELLVADIGQGNAVLVRTARHALLFDAGPRYSLESDAGHRVLVPLLKALDVTLDTVVLSHRDIDHVGGAAAVLAMQPQAALLSSIESEHPLQQLRRAQRCEVGQIWEWDGVQFEVLHPQPADYAANPLPKPNALSCVVRIGTGQRTALLVGDIEAAQEARLVQTWQGTDRLHADVLLVPHHGSKTSSTPEFLAAVAPQWALVQAGYRNRFGHPATPVVERYAEARINLVSSPRCGAMTWRSEQPQNVACSREEDRHYWHHHVP</sequence>
<dbReference type="NCBIfam" id="TIGR00360">
    <property type="entry name" value="ComEC_N-term"/>
    <property type="match status" value="1"/>
</dbReference>
<feature type="transmembrane region" description="Helical" evidence="6">
    <location>
        <begin position="39"/>
        <end position="55"/>
    </location>
</feature>
<feature type="domain" description="Metallo-beta-lactamase" evidence="7">
    <location>
        <begin position="584"/>
        <end position="780"/>
    </location>
</feature>
<dbReference type="InterPro" id="IPR036866">
    <property type="entry name" value="RibonucZ/Hydroxyglut_hydro"/>
</dbReference>
<name>A0ABU1ZHB4_9BURK</name>
<keyword evidence="5 6" id="KW-0472">Membrane</keyword>
<protein>
    <submittedName>
        <fullName evidence="8">Competence protein ComEC</fullName>
    </submittedName>
</protein>
<keyword evidence="9" id="KW-1185">Reference proteome</keyword>
<dbReference type="InterPro" id="IPR001279">
    <property type="entry name" value="Metallo-B-lactamas"/>
</dbReference>
<dbReference type="EMBL" id="JAVDXO010000001">
    <property type="protein sequence ID" value="MDR7304788.1"/>
    <property type="molecule type" value="Genomic_DNA"/>
</dbReference>
<dbReference type="CDD" id="cd07731">
    <property type="entry name" value="ComA-like_MBL-fold"/>
    <property type="match status" value="1"/>
</dbReference>